<comment type="caution">
    <text evidence="2">The sequence shown here is derived from an EMBL/GenBank/DDBJ whole genome shotgun (WGS) entry which is preliminary data.</text>
</comment>
<organism evidence="2 3">
    <name type="scientific">Clohesyomyces aquaticus</name>
    <dbReference type="NCBI Taxonomy" id="1231657"/>
    <lineage>
        <taxon>Eukaryota</taxon>
        <taxon>Fungi</taxon>
        <taxon>Dikarya</taxon>
        <taxon>Ascomycota</taxon>
        <taxon>Pezizomycotina</taxon>
        <taxon>Dothideomycetes</taxon>
        <taxon>Pleosporomycetidae</taxon>
        <taxon>Pleosporales</taxon>
        <taxon>Lindgomycetaceae</taxon>
        <taxon>Clohesyomyces</taxon>
    </lineage>
</organism>
<evidence type="ECO:0000313" key="3">
    <source>
        <dbReference type="Proteomes" id="UP000193144"/>
    </source>
</evidence>
<evidence type="ECO:0000256" key="1">
    <source>
        <dbReference type="SAM" id="MobiDB-lite"/>
    </source>
</evidence>
<feature type="compositionally biased region" description="Polar residues" evidence="1">
    <location>
        <begin position="84"/>
        <end position="95"/>
    </location>
</feature>
<name>A0A1Y1ZSX3_9PLEO</name>
<dbReference type="OrthoDB" id="2851338at2759"/>
<dbReference type="EMBL" id="MCFA01000046">
    <property type="protein sequence ID" value="ORY12915.1"/>
    <property type="molecule type" value="Genomic_DNA"/>
</dbReference>
<dbReference type="AlphaFoldDB" id="A0A1Y1ZSX3"/>
<feature type="region of interest" description="Disordered" evidence="1">
    <location>
        <begin position="56"/>
        <end position="95"/>
    </location>
</feature>
<evidence type="ECO:0000313" key="2">
    <source>
        <dbReference type="EMBL" id="ORY12915.1"/>
    </source>
</evidence>
<proteinExistence type="predicted"/>
<sequence length="201" mass="22470">TPGVLFVASRIHQQNDNSPNRLTPEKLCDWYENIHIQQVVALSGIPSAARYEALPIPSPSSAHPEPLSSNPPSPSPPSSTSSPLTQPKYNAQDEPFSNQAPWLTVYEMPDLEFRSSKEFKGLDGQSEPERGLLEGVFRRARFDTRFYEEVGRWEGEGGRGSPAPFLLTAALAPSDDADFNAWYQSEHFLLLSRIPGFRRTR</sequence>
<dbReference type="Proteomes" id="UP000193144">
    <property type="component" value="Unassembled WGS sequence"/>
</dbReference>
<gene>
    <name evidence="2" type="ORF">BCR34DRAFT_459743</name>
</gene>
<reference evidence="2 3" key="1">
    <citation type="submission" date="2016-07" db="EMBL/GenBank/DDBJ databases">
        <title>Pervasive Adenine N6-methylation of Active Genes in Fungi.</title>
        <authorList>
            <consortium name="DOE Joint Genome Institute"/>
            <person name="Mondo S.J."/>
            <person name="Dannebaum R.O."/>
            <person name="Kuo R.C."/>
            <person name="Labutti K."/>
            <person name="Haridas S."/>
            <person name="Kuo A."/>
            <person name="Salamov A."/>
            <person name="Ahrendt S.R."/>
            <person name="Lipzen A."/>
            <person name="Sullivan W."/>
            <person name="Andreopoulos W.B."/>
            <person name="Clum A."/>
            <person name="Lindquist E."/>
            <person name="Daum C."/>
            <person name="Ramamoorthy G.K."/>
            <person name="Gryganskyi A."/>
            <person name="Culley D."/>
            <person name="Magnuson J.K."/>
            <person name="James T.Y."/>
            <person name="O'Malley M.A."/>
            <person name="Stajich J.E."/>
            <person name="Spatafora J.W."/>
            <person name="Visel A."/>
            <person name="Grigoriev I.V."/>
        </authorList>
    </citation>
    <scope>NUCLEOTIDE SEQUENCE [LARGE SCALE GENOMIC DNA]</scope>
    <source>
        <strain evidence="2 3">CBS 115471</strain>
    </source>
</reference>
<feature type="non-terminal residue" evidence="2">
    <location>
        <position position="201"/>
    </location>
</feature>
<protein>
    <recommendedName>
        <fullName evidence="4">EthD domain-containing protein</fullName>
    </recommendedName>
</protein>
<feature type="non-terminal residue" evidence="2">
    <location>
        <position position="1"/>
    </location>
</feature>
<accession>A0A1Y1ZSX3</accession>
<keyword evidence="3" id="KW-1185">Reference proteome</keyword>
<evidence type="ECO:0008006" key="4">
    <source>
        <dbReference type="Google" id="ProtNLM"/>
    </source>
</evidence>